<keyword evidence="13" id="KW-0732">Signal</keyword>
<evidence type="ECO:0000259" key="14">
    <source>
        <dbReference type="Pfam" id="PF00593"/>
    </source>
</evidence>
<comment type="caution">
    <text evidence="16">The sequence shown here is derived from an EMBL/GenBank/DDBJ whole genome shotgun (WGS) entry which is preliminary data.</text>
</comment>
<dbReference type="InterPro" id="IPR000531">
    <property type="entry name" value="Beta-barrel_TonB"/>
</dbReference>
<evidence type="ECO:0000256" key="11">
    <source>
        <dbReference type="PROSITE-ProRule" id="PRU01360"/>
    </source>
</evidence>
<dbReference type="OrthoDB" id="9775095at2"/>
<dbReference type="Gene3D" id="2.60.40.1120">
    <property type="entry name" value="Carboxypeptidase-like, regulatory domain"/>
    <property type="match status" value="1"/>
</dbReference>
<keyword evidence="5 11" id="KW-0812">Transmembrane</keyword>
<comment type="subcellular location">
    <subcellularLocation>
        <location evidence="1 11">Cell outer membrane</location>
        <topology evidence="1 11">Multi-pass membrane protein</topology>
    </subcellularLocation>
</comment>
<keyword evidence="17" id="KW-1185">Reference proteome</keyword>
<dbReference type="PANTHER" id="PTHR32552:SF81">
    <property type="entry name" value="TONB-DEPENDENT OUTER MEMBRANE RECEPTOR"/>
    <property type="match status" value="1"/>
</dbReference>
<dbReference type="EMBL" id="MTSE01000009">
    <property type="protein sequence ID" value="OUJ72762.1"/>
    <property type="molecule type" value="Genomic_DNA"/>
</dbReference>
<dbReference type="InterPro" id="IPR008969">
    <property type="entry name" value="CarboxyPept-like_regulatory"/>
</dbReference>
<dbReference type="InterPro" id="IPR039426">
    <property type="entry name" value="TonB-dep_rcpt-like"/>
</dbReference>
<dbReference type="SUPFAM" id="SSF56935">
    <property type="entry name" value="Porins"/>
    <property type="match status" value="1"/>
</dbReference>
<dbReference type="GO" id="GO:0009279">
    <property type="term" value="C:cell outer membrane"/>
    <property type="evidence" value="ECO:0007669"/>
    <property type="project" value="UniProtKB-SubCell"/>
</dbReference>
<dbReference type="CDD" id="cd01347">
    <property type="entry name" value="ligand_gated_channel"/>
    <property type="match status" value="1"/>
</dbReference>
<evidence type="ECO:0000256" key="12">
    <source>
        <dbReference type="RuleBase" id="RU003357"/>
    </source>
</evidence>
<dbReference type="PROSITE" id="PS52016">
    <property type="entry name" value="TONB_DEPENDENT_REC_3"/>
    <property type="match status" value="1"/>
</dbReference>
<evidence type="ECO:0000256" key="2">
    <source>
        <dbReference type="ARBA" id="ARBA00022448"/>
    </source>
</evidence>
<dbReference type="Pfam" id="PF00593">
    <property type="entry name" value="TonB_dep_Rec_b-barrel"/>
    <property type="match status" value="1"/>
</dbReference>
<evidence type="ECO:0000256" key="10">
    <source>
        <dbReference type="ARBA" id="ARBA00023237"/>
    </source>
</evidence>
<keyword evidence="3 11" id="KW-1134">Transmembrane beta strand</keyword>
<evidence type="ECO:0000256" key="8">
    <source>
        <dbReference type="ARBA" id="ARBA00023077"/>
    </source>
</evidence>
<evidence type="ECO:0000256" key="7">
    <source>
        <dbReference type="ARBA" id="ARBA00023065"/>
    </source>
</evidence>
<dbReference type="Pfam" id="PF07715">
    <property type="entry name" value="Plug"/>
    <property type="match status" value="1"/>
</dbReference>
<dbReference type="Proteomes" id="UP000194873">
    <property type="component" value="Unassembled WGS sequence"/>
</dbReference>
<keyword evidence="4" id="KW-0410">Iron transport</keyword>
<dbReference type="GO" id="GO:0006826">
    <property type="term" value="P:iron ion transport"/>
    <property type="evidence" value="ECO:0007669"/>
    <property type="project" value="UniProtKB-KW"/>
</dbReference>
<dbReference type="SUPFAM" id="SSF49464">
    <property type="entry name" value="Carboxypeptidase regulatory domain-like"/>
    <property type="match status" value="1"/>
</dbReference>
<feature type="signal peptide" evidence="13">
    <location>
        <begin position="1"/>
        <end position="19"/>
    </location>
</feature>
<keyword evidence="2 11" id="KW-0813">Transport</keyword>
<sequence length="772" mass="84580">MRLIVFLLTWLVLLAPAQAQTQTSVGTLKGTVTAADGQPVPFATVGVLNQPQAAVADAAGTFRLTLPTGTYQLTVRAVGYALIIRPVAVAEAGNASLAFTLQEQGRALDEVVVTAERTEADVQRTPTAVSVLSARQLQDYRVWSFSDLGALAPSLQTVEHGGSTSSLFLNIRGTMGLHSQTAVATYIDGVYQFEGFSVPLQFNNVARIEVLRGPQGTLYGRNAFGGVINIITKKPTNRPEGFAQVDVGNYAQQRYNVAFSTPLVPDKLFVGVSGLFSQRRGIYTNAATGQAFDRPQSIAGNVNLRYLPTAALSVELIGRFERNDDLGAYPWVATDQELFAHPYVIGRSVSNRERRNNVNASVQVKYETRPVVFTSISAFQDYKKGFPEYLDGDYTAADLTKALSDDRVRTFTQELRLASNPALTGPFSWTAGTFLWTAPNGSNEFVQFRTPATGPASTFYRSSHSDNRGLAFFGQGAYRLTPRLTATAGLRYDREQRELAQSRRTVAPNGTESQVFPLTTFETRFGAFTPKGVLSFQATENTLVYASYARGFRAGGLNLFAPTAADVAVGPEHSNNYEVGIKNTLFHDQLRLNLTGFYLQQRDQQVTVIENSFFLTRNAGDMHNLGAELEVMAVPVKGLQAEWAASLSRAEYERLTTVVAGLNQDLAGNKPLFNPAAASFLALQYGRPLVGPLSAFVRGEHRYSAAYFLNFDNAIRQSPYHVFNARAGLKYKTYELAVWGRNLTEVKYRTWATGVFLLNTPRLWGVTATASF</sequence>
<evidence type="ECO:0000313" key="17">
    <source>
        <dbReference type="Proteomes" id="UP000194873"/>
    </source>
</evidence>
<keyword evidence="9 11" id="KW-0472">Membrane</keyword>
<evidence type="ECO:0000256" key="9">
    <source>
        <dbReference type="ARBA" id="ARBA00023136"/>
    </source>
</evidence>
<proteinExistence type="inferred from homology"/>
<evidence type="ECO:0000256" key="5">
    <source>
        <dbReference type="ARBA" id="ARBA00022692"/>
    </source>
</evidence>
<keyword evidence="6" id="KW-0408">Iron</keyword>
<keyword evidence="10 11" id="KW-0998">Cell outer membrane</keyword>
<gene>
    <name evidence="16" type="ORF">BXP70_17680</name>
</gene>
<evidence type="ECO:0000256" key="6">
    <source>
        <dbReference type="ARBA" id="ARBA00023004"/>
    </source>
</evidence>
<dbReference type="InterPro" id="IPR036942">
    <property type="entry name" value="Beta-barrel_TonB_sf"/>
</dbReference>
<dbReference type="RefSeq" id="WP_143436551.1">
    <property type="nucleotide sequence ID" value="NZ_MTSE01000009.1"/>
</dbReference>
<feature type="domain" description="TonB-dependent receptor plug" evidence="15">
    <location>
        <begin position="122"/>
        <end position="227"/>
    </location>
</feature>
<organism evidence="16 17">
    <name type="scientific">Hymenobacter crusticola</name>
    <dbReference type="NCBI Taxonomy" id="1770526"/>
    <lineage>
        <taxon>Bacteria</taxon>
        <taxon>Pseudomonadati</taxon>
        <taxon>Bacteroidota</taxon>
        <taxon>Cytophagia</taxon>
        <taxon>Cytophagales</taxon>
        <taxon>Hymenobacteraceae</taxon>
        <taxon>Hymenobacter</taxon>
    </lineage>
</organism>
<dbReference type="AlphaFoldDB" id="A0A243WBA4"/>
<dbReference type="InterPro" id="IPR012910">
    <property type="entry name" value="Plug_dom"/>
</dbReference>
<evidence type="ECO:0000313" key="16">
    <source>
        <dbReference type="EMBL" id="OUJ72762.1"/>
    </source>
</evidence>
<protein>
    <recommendedName>
        <fullName evidence="18">TonB-dependent receptor</fullName>
    </recommendedName>
</protein>
<keyword evidence="7" id="KW-0406">Ion transport</keyword>
<evidence type="ECO:0008006" key="18">
    <source>
        <dbReference type="Google" id="ProtNLM"/>
    </source>
</evidence>
<evidence type="ECO:0000256" key="13">
    <source>
        <dbReference type="SAM" id="SignalP"/>
    </source>
</evidence>
<comment type="similarity">
    <text evidence="11 12">Belongs to the TonB-dependent receptor family.</text>
</comment>
<evidence type="ECO:0000256" key="3">
    <source>
        <dbReference type="ARBA" id="ARBA00022452"/>
    </source>
</evidence>
<dbReference type="PANTHER" id="PTHR32552">
    <property type="entry name" value="FERRICHROME IRON RECEPTOR-RELATED"/>
    <property type="match status" value="1"/>
</dbReference>
<name>A0A243WBA4_9BACT</name>
<evidence type="ECO:0000256" key="1">
    <source>
        <dbReference type="ARBA" id="ARBA00004571"/>
    </source>
</evidence>
<dbReference type="Gene3D" id="2.40.170.20">
    <property type="entry name" value="TonB-dependent receptor, beta-barrel domain"/>
    <property type="match status" value="1"/>
</dbReference>
<feature type="domain" description="TonB-dependent receptor-like beta-barrel" evidence="14">
    <location>
        <begin position="344"/>
        <end position="743"/>
    </location>
</feature>
<feature type="chain" id="PRO_5012060291" description="TonB-dependent receptor" evidence="13">
    <location>
        <begin position="20"/>
        <end position="772"/>
    </location>
</feature>
<keyword evidence="8 12" id="KW-0798">TonB box</keyword>
<evidence type="ECO:0000259" key="15">
    <source>
        <dbReference type="Pfam" id="PF07715"/>
    </source>
</evidence>
<reference evidence="16 17" key="1">
    <citation type="submission" date="2017-01" db="EMBL/GenBank/DDBJ databases">
        <title>A new Hymenobacter.</title>
        <authorList>
            <person name="Liang Y."/>
            <person name="Feng F."/>
        </authorList>
    </citation>
    <scope>NUCLEOTIDE SEQUENCE [LARGE SCALE GENOMIC DNA]</scope>
    <source>
        <strain evidence="16">MIMBbqt21</strain>
    </source>
</reference>
<accession>A0A243WBA4</accession>
<evidence type="ECO:0000256" key="4">
    <source>
        <dbReference type="ARBA" id="ARBA00022496"/>
    </source>
</evidence>
<dbReference type="Pfam" id="PF13715">
    <property type="entry name" value="CarbopepD_reg_2"/>
    <property type="match status" value="1"/>
</dbReference>